<evidence type="ECO:0000313" key="1">
    <source>
        <dbReference type="EMBL" id="MFC5367183.1"/>
    </source>
</evidence>
<keyword evidence="2" id="KW-1185">Reference proteome</keyword>
<dbReference type="EMBL" id="JBHSKX010000002">
    <property type="protein sequence ID" value="MFC5367183.1"/>
    <property type="molecule type" value="Genomic_DNA"/>
</dbReference>
<proteinExistence type="predicted"/>
<dbReference type="Proteomes" id="UP001596201">
    <property type="component" value="Unassembled WGS sequence"/>
</dbReference>
<accession>A0ABD5RAX6</accession>
<reference evidence="1 2" key="1">
    <citation type="journal article" date="2019" name="Int. J. Syst. Evol. Microbiol.">
        <title>The Global Catalogue of Microorganisms (GCM) 10K type strain sequencing project: providing services to taxonomists for standard genome sequencing and annotation.</title>
        <authorList>
            <consortium name="The Broad Institute Genomics Platform"/>
            <consortium name="The Broad Institute Genome Sequencing Center for Infectious Disease"/>
            <person name="Wu L."/>
            <person name="Ma J."/>
        </authorList>
    </citation>
    <scope>NUCLEOTIDE SEQUENCE [LARGE SCALE GENOMIC DNA]</scope>
    <source>
        <strain evidence="1 2">CGMCC 1.12237</strain>
    </source>
</reference>
<organism evidence="1 2">
    <name type="scientific">Salinirubrum litoreum</name>
    <dbReference type="NCBI Taxonomy" id="1126234"/>
    <lineage>
        <taxon>Archaea</taxon>
        <taxon>Methanobacteriati</taxon>
        <taxon>Methanobacteriota</taxon>
        <taxon>Stenosarchaea group</taxon>
        <taxon>Halobacteria</taxon>
        <taxon>Halobacteriales</taxon>
        <taxon>Haloferacaceae</taxon>
        <taxon>Salinirubrum</taxon>
    </lineage>
</organism>
<sequence>MTEKTPPNQHRLTIQLDIADLPAGETPEQYVDGLTSELREALQDAGRTVPRASGWVGPFYASLPADCPDCGTLLEIDRPHLDEQNGALAHATCPDDDCGWSGDAEYCLIDLSEFDDKGRAHSLVRAGRLTPTFEEY</sequence>
<name>A0ABD5RAX6_9EURY</name>
<dbReference type="AlphaFoldDB" id="A0ABD5RAX6"/>
<protein>
    <submittedName>
        <fullName evidence="1">Uncharacterized protein</fullName>
    </submittedName>
</protein>
<gene>
    <name evidence="1" type="ORF">ACFPJ5_09530</name>
</gene>
<evidence type="ECO:0000313" key="2">
    <source>
        <dbReference type="Proteomes" id="UP001596201"/>
    </source>
</evidence>
<comment type="caution">
    <text evidence="1">The sequence shown here is derived from an EMBL/GenBank/DDBJ whole genome shotgun (WGS) entry which is preliminary data.</text>
</comment>
<dbReference type="RefSeq" id="WP_227229448.1">
    <property type="nucleotide sequence ID" value="NZ_JAJCVJ010000002.1"/>
</dbReference>